<sequence length="348" mass="39110">MKMNEYLRDVLNQSKDIAKAVNYYFNEENIEKLTRIQNLIFDNVIFTGMGSSHYCACSASTYLNNNGVKSRVISAGELLHYEYNSIGKSTLVIAISQSGESAEIVRLIDRIGKNVKVVGITNNEKSPLANRADILLNLNVKPEKSVSTRTYISSIILCLLVSCSILKKLNDETRDYFIRAVESIDNAIKMCEENKDRLLEFLDGVNYITLLARGYNIGTAYAGALFIQELSKFPAYGMDAAEFRHGPLEIVDDSFRGIIVSPSGLTCDLNVKLAKDISSYGGRIILLSDGEESFEEDNIINIKMDFCDEHLTPIFYILPIQYLDNLIAEKKGLKVGEFRWGEKVTREE</sequence>
<dbReference type="Proteomes" id="UP000280960">
    <property type="component" value="Chromosome"/>
</dbReference>
<evidence type="ECO:0000259" key="5">
    <source>
        <dbReference type="PROSITE" id="PS51464"/>
    </source>
</evidence>
<evidence type="ECO:0000256" key="1">
    <source>
        <dbReference type="ARBA" id="ARBA00001031"/>
    </source>
</evidence>
<gene>
    <name evidence="6" type="ORF">D2962_03240</name>
</gene>
<comment type="catalytic activity">
    <reaction evidence="1">
        <text>D-fructose 6-phosphate + L-glutamine = D-glucosamine 6-phosphate + L-glutamate</text>
        <dbReference type="Rhea" id="RHEA:13237"/>
        <dbReference type="ChEBI" id="CHEBI:29985"/>
        <dbReference type="ChEBI" id="CHEBI:58359"/>
        <dbReference type="ChEBI" id="CHEBI:58725"/>
        <dbReference type="ChEBI" id="CHEBI:61527"/>
        <dbReference type="EC" id="2.6.1.16"/>
    </reaction>
</comment>
<dbReference type="InterPro" id="IPR035490">
    <property type="entry name" value="GlmS/FrlB_SIS"/>
</dbReference>
<accession>A0A3G2R2P3</accession>
<dbReference type="CDD" id="cd05008">
    <property type="entry name" value="SIS_GlmS_GlmD_1"/>
    <property type="match status" value="1"/>
</dbReference>
<dbReference type="InterPro" id="IPR046348">
    <property type="entry name" value="SIS_dom_sf"/>
</dbReference>
<dbReference type="PANTHER" id="PTHR10937:SF0">
    <property type="entry name" value="GLUTAMINE--FRUCTOSE-6-PHOSPHATE TRANSAMINASE (ISOMERIZING)"/>
    <property type="match status" value="1"/>
</dbReference>
<dbReference type="AlphaFoldDB" id="A0A3G2R2P3"/>
<dbReference type="SUPFAM" id="SSF53697">
    <property type="entry name" value="SIS domain"/>
    <property type="match status" value="1"/>
</dbReference>
<dbReference type="PROSITE" id="PS51464">
    <property type="entry name" value="SIS"/>
    <property type="match status" value="2"/>
</dbReference>
<dbReference type="InterPro" id="IPR035466">
    <property type="entry name" value="GlmS/AgaS_SIS"/>
</dbReference>
<feature type="domain" description="SIS" evidence="5">
    <location>
        <begin position="29"/>
        <end position="171"/>
    </location>
</feature>
<name>A0A3G2R2P3_9FIRM</name>
<dbReference type="Pfam" id="PF01380">
    <property type="entry name" value="SIS"/>
    <property type="match status" value="2"/>
</dbReference>
<dbReference type="Gene3D" id="3.40.50.10490">
    <property type="entry name" value="Glucose-6-phosphate isomerase like protein, domain 1"/>
    <property type="match status" value="2"/>
</dbReference>
<evidence type="ECO:0000313" key="7">
    <source>
        <dbReference type="Proteomes" id="UP000280960"/>
    </source>
</evidence>
<dbReference type="EC" id="2.6.1.16" evidence="2"/>
<dbReference type="KEGG" id="bacg:D2962_03240"/>
<evidence type="ECO:0000313" key="6">
    <source>
        <dbReference type="EMBL" id="AYO29754.1"/>
    </source>
</evidence>
<dbReference type="GO" id="GO:0006002">
    <property type="term" value="P:fructose 6-phosphate metabolic process"/>
    <property type="evidence" value="ECO:0007669"/>
    <property type="project" value="TreeGrafter"/>
</dbReference>
<evidence type="ECO:0000256" key="3">
    <source>
        <dbReference type="ARBA" id="ARBA00016090"/>
    </source>
</evidence>
<dbReference type="PANTHER" id="PTHR10937">
    <property type="entry name" value="GLUCOSAMINE--FRUCTOSE-6-PHOSPHATE AMINOTRANSFERASE, ISOMERIZING"/>
    <property type="match status" value="1"/>
</dbReference>
<evidence type="ECO:0000256" key="2">
    <source>
        <dbReference type="ARBA" id="ARBA00012916"/>
    </source>
</evidence>
<organism evidence="6 7">
    <name type="scientific">Biomaibacter acetigenes</name>
    <dbReference type="NCBI Taxonomy" id="2316383"/>
    <lineage>
        <taxon>Bacteria</taxon>
        <taxon>Bacillati</taxon>
        <taxon>Bacillota</taxon>
        <taxon>Clostridia</taxon>
        <taxon>Thermosediminibacterales</taxon>
        <taxon>Tepidanaerobacteraceae</taxon>
        <taxon>Biomaibacter</taxon>
    </lineage>
</organism>
<proteinExistence type="predicted"/>
<dbReference type="InterPro" id="IPR001347">
    <property type="entry name" value="SIS_dom"/>
</dbReference>
<dbReference type="GO" id="GO:0097367">
    <property type="term" value="F:carbohydrate derivative binding"/>
    <property type="evidence" value="ECO:0007669"/>
    <property type="project" value="InterPro"/>
</dbReference>
<feature type="domain" description="SIS" evidence="5">
    <location>
        <begin position="198"/>
        <end position="338"/>
    </location>
</feature>
<keyword evidence="4" id="KW-0677">Repeat</keyword>
<protein>
    <recommendedName>
        <fullName evidence="3">Glutamine--fructose-6-phosphate aminotransferase [isomerizing]</fullName>
        <ecNumber evidence="2">2.6.1.16</ecNumber>
    </recommendedName>
</protein>
<reference evidence="6 7" key="1">
    <citation type="submission" date="2018-10" db="EMBL/GenBank/DDBJ databases">
        <authorList>
            <person name="Zhang X."/>
        </authorList>
    </citation>
    <scope>NUCLEOTIDE SEQUENCE [LARGE SCALE GENOMIC DNA]</scope>
    <source>
        <strain evidence="6 7">SK-G1</strain>
    </source>
</reference>
<dbReference type="GO" id="GO:0006047">
    <property type="term" value="P:UDP-N-acetylglucosamine metabolic process"/>
    <property type="evidence" value="ECO:0007669"/>
    <property type="project" value="TreeGrafter"/>
</dbReference>
<dbReference type="GO" id="GO:0004360">
    <property type="term" value="F:glutamine-fructose-6-phosphate transaminase (isomerizing) activity"/>
    <property type="evidence" value="ECO:0007669"/>
    <property type="project" value="UniProtKB-EC"/>
</dbReference>
<evidence type="ECO:0000256" key="4">
    <source>
        <dbReference type="ARBA" id="ARBA00022737"/>
    </source>
</evidence>
<dbReference type="EMBL" id="CP033169">
    <property type="protein sequence ID" value="AYO29754.1"/>
    <property type="molecule type" value="Genomic_DNA"/>
</dbReference>
<keyword evidence="7" id="KW-1185">Reference proteome</keyword>
<dbReference type="GO" id="GO:0005829">
    <property type="term" value="C:cytosol"/>
    <property type="evidence" value="ECO:0007669"/>
    <property type="project" value="TreeGrafter"/>
</dbReference>
<dbReference type="GO" id="GO:0006487">
    <property type="term" value="P:protein N-linked glycosylation"/>
    <property type="evidence" value="ECO:0007669"/>
    <property type="project" value="TreeGrafter"/>
</dbReference>
<dbReference type="CDD" id="cd05009">
    <property type="entry name" value="SIS_GlmS_GlmD_2"/>
    <property type="match status" value="1"/>
</dbReference>